<dbReference type="GeneTree" id="ENSGT00910000148701"/>
<dbReference type="Proteomes" id="UP000291000">
    <property type="component" value="Chromosome 18"/>
</dbReference>
<evidence type="ECO:0000313" key="1">
    <source>
        <dbReference type="Ensembl" id="ENSCHIP00000003671.1"/>
    </source>
</evidence>
<dbReference type="Ensembl" id="ENSCHIT00000010786.1">
    <property type="protein sequence ID" value="ENSCHIP00000003671.1"/>
    <property type="gene ID" value="ENSCHIG00000007871.1"/>
</dbReference>
<proteinExistence type="predicted"/>
<reference evidence="1" key="3">
    <citation type="submission" date="2025-09" db="UniProtKB">
        <authorList>
            <consortium name="Ensembl"/>
        </authorList>
    </citation>
    <scope>IDENTIFICATION</scope>
</reference>
<dbReference type="OMA" id="WNVKIGW"/>
<reference evidence="1 2" key="1">
    <citation type="submission" date="2016-04" db="EMBL/GenBank/DDBJ databases">
        <title>Polished mammalian reference genomes with single-molecule sequencing and chromosome conformation capture applied to the Capra hircus genome.</title>
        <authorList>
            <person name="Bickhart D.M."/>
            <person name="Koren S."/>
            <person name="Rosen B."/>
            <person name="Hastie A."/>
            <person name="Liachko I."/>
            <person name="Sullivan S.T."/>
            <person name="Burton J."/>
            <person name="Sayre B.L."/>
            <person name="Huson H.J."/>
            <person name="Lee J."/>
            <person name="Lam E."/>
            <person name="Kelley C.M."/>
            <person name="Hutchison J.L."/>
            <person name="Zhou Y."/>
            <person name="Sun J."/>
            <person name="Crisa A."/>
            <person name="Schwartz J.C."/>
            <person name="Hammond J.A."/>
            <person name="Schroeder S.G."/>
            <person name="Liu G.E."/>
            <person name="Dunham M."/>
            <person name="Shendure J."/>
            <person name="Sonstegard T.S."/>
            <person name="Phillippy A.M."/>
            <person name="Van Tassell C.P."/>
            <person name="Smith T.P."/>
        </authorList>
    </citation>
    <scope>NUCLEOTIDE SEQUENCE [LARGE SCALE GENOMIC DNA]</scope>
</reference>
<dbReference type="EMBL" id="LWLT01000020">
    <property type="status" value="NOT_ANNOTATED_CDS"/>
    <property type="molecule type" value="Genomic_DNA"/>
</dbReference>
<dbReference type="Bgee" id="ENSCHIG00000007871">
    <property type="expression patterns" value="Expressed in prefrontal cortex"/>
</dbReference>
<dbReference type="AlphaFoldDB" id="A0A452DV70"/>
<name>A0A452DV70_CAPHI</name>
<keyword evidence="2" id="KW-1185">Reference proteome</keyword>
<accession>A0A452DV70</accession>
<sequence>MTTSLAAVGATEFRNTICGSRLANGCRLPARDSLRSRLVFRRRTRPGFSGCWKGLGADSPGSMVPWKIKTG</sequence>
<organism evidence="1 2">
    <name type="scientific">Capra hircus</name>
    <name type="common">Goat</name>
    <dbReference type="NCBI Taxonomy" id="9925"/>
    <lineage>
        <taxon>Eukaryota</taxon>
        <taxon>Metazoa</taxon>
        <taxon>Chordata</taxon>
        <taxon>Craniata</taxon>
        <taxon>Vertebrata</taxon>
        <taxon>Euteleostomi</taxon>
        <taxon>Mammalia</taxon>
        <taxon>Eutheria</taxon>
        <taxon>Laurasiatheria</taxon>
        <taxon>Artiodactyla</taxon>
        <taxon>Ruminantia</taxon>
        <taxon>Pecora</taxon>
        <taxon>Bovidae</taxon>
        <taxon>Caprinae</taxon>
        <taxon>Capra</taxon>
    </lineage>
</organism>
<evidence type="ECO:0000313" key="2">
    <source>
        <dbReference type="Proteomes" id="UP000291000"/>
    </source>
</evidence>
<protein>
    <submittedName>
        <fullName evidence="1">Uncharacterized protein</fullName>
    </submittedName>
</protein>
<reference evidence="1" key="2">
    <citation type="submission" date="2025-08" db="UniProtKB">
        <authorList>
            <consortium name="Ensembl"/>
        </authorList>
    </citation>
    <scope>IDENTIFICATION</scope>
</reference>